<comment type="caution">
    <text evidence="1">The sequence shown here is derived from an EMBL/GenBank/DDBJ whole genome shotgun (WGS) entry which is preliminary data.</text>
</comment>
<reference evidence="1" key="1">
    <citation type="submission" date="2023-06" db="EMBL/GenBank/DDBJ databases">
        <authorList>
            <person name="Kurt Z."/>
        </authorList>
    </citation>
    <scope>NUCLEOTIDE SEQUENCE</scope>
</reference>
<dbReference type="Proteomes" id="UP001642409">
    <property type="component" value="Unassembled WGS sequence"/>
</dbReference>
<sequence>MVNCSIVNSKIQTTGQYAAGFVAYAVGNTQIYNNWTKNISVIANQFAGGFVSYIDSLMTCQNSMATNVSVTTRSVRRCKLIRQCSNHKQLNEPIHCCNHLKLRWIRGGIKYLCKYSNTNKPTQQQPYIMLKLRRLHWICIRTKYQLLGLIIELNIRRLDKLKIMYGAVSRIMKLAIRSSQVKRKQTKHGCCERNKYFEILQFTRYQNIIIGFTRF</sequence>
<reference evidence="2 3" key="2">
    <citation type="submission" date="2024-07" db="EMBL/GenBank/DDBJ databases">
        <authorList>
            <person name="Akdeniz Z."/>
        </authorList>
    </citation>
    <scope>NUCLEOTIDE SEQUENCE [LARGE SCALE GENOMIC DNA]</scope>
</reference>
<dbReference type="AlphaFoldDB" id="A0AA86Q7L1"/>
<protein>
    <submittedName>
        <fullName evidence="2">Hypothetical_protein</fullName>
    </submittedName>
</protein>
<accession>A0AA86Q7L1</accession>
<dbReference type="EMBL" id="CAXDID020000337">
    <property type="protein sequence ID" value="CAL6078883.1"/>
    <property type="molecule type" value="Genomic_DNA"/>
</dbReference>
<evidence type="ECO:0000313" key="3">
    <source>
        <dbReference type="Proteomes" id="UP001642409"/>
    </source>
</evidence>
<evidence type="ECO:0000313" key="2">
    <source>
        <dbReference type="EMBL" id="CAL6078883.1"/>
    </source>
</evidence>
<proteinExistence type="predicted"/>
<name>A0AA86Q7L1_9EUKA</name>
<evidence type="ECO:0000313" key="1">
    <source>
        <dbReference type="EMBL" id="CAI9947612.1"/>
    </source>
</evidence>
<dbReference type="EMBL" id="CATOUU010000778">
    <property type="protein sequence ID" value="CAI9947612.1"/>
    <property type="molecule type" value="Genomic_DNA"/>
</dbReference>
<organism evidence="1">
    <name type="scientific">Hexamita inflata</name>
    <dbReference type="NCBI Taxonomy" id="28002"/>
    <lineage>
        <taxon>Eukaryota</taxon>
        <taxon>Metamonada</taxon>
        <taxon>Diplomonadida</taxon>
        <taxon>Hexamitidae</taxon>
        <taxon>Hexamitinae</taxon>
        <taxon>Hexamita</taxon>
    </lineage>
</organism>
<gene>
    <name evidence="1" type="ORF">HINF_LOCUS35257</name>
    <name evidence="2" type="ORF">HINF_LOCUS59117</name>
</gene>
<keyword evidence="3" id="KW-1185">Reference proteome</keyword>